<dbReference type="AlphaFoldDB" id="A0A9D1TFL7"/>
<evidence type="ECO:0000313" key="2">
    <source>
        <dbReference type="EMBL" id="HIV38984.1"/>
    </source>
</evidence>
<dbReference type="GO" id="GO:0010181">
    <property type="term" value="F:FMN binding"/>
    <property type="evidence" value="ECO:0007669"/>
    <property type="project" value="InterPro"/>
</dbReference>
<dbReference type="Gene3D" id="3.40.50.360">
    <property type="match status" value="1"/>
</dbReference>
<proteinExistence type="predicted"/>
<name>A0A9D1TFL7_9FIRM</name>
<organism evidence="2 3">
    <name type="scientific">Candidatus Blautia stercorigallinarum</name>
    <dbReference type="NCBI Taxonomy" id="2838501"/>
    <lineage>
        <taxon>Bacteria</taxon>
        <taxon>Bacillati</taxon>
        <taxon>Bacillota</taxon>
        <taxon>Clostridia</taxon>
        <taxon>Lachnospirales</taxon>
        <taxon>Lachnospiraceae</taxon>
        <taxon>Blautia</taxon>
    </lineage>
</organism>
<dbReference type="EMBL" id="DXIQ01000051">
    <property type="protein sequence ID" value="HIV38984.1"/>
    <property type="molecule type" value="Genomic_DNA"/>
</dbReference>
<protein>
    <submittedName>
        <fullName evidence="2">Flavodoxin</fullName>
    </submittedName>
</protein>
<dbReference type="GO" id="GO:0009055">
    <property type="term" value="F:electron transfer activity"/>
    <property type="evidence" value="ECO:0007669"/>
    <property type="project" value="InterPro"/>
</dbReference>
<feature type="domain" description="Flavodoxin-like" evidence="1">
    <location>
        <begin position="5"/>
        <end position="156"/>
    </location>
</feature>
<reference evidence="2" key="1">
    <citation type="journal article" date="2021" name="PeerJ">
        <title>Extensive microbial diversity within the chicken gut microbiome revealed by metagenomics and culture.</title>
        <authorList>
            <person name="Gilroy R."/>
            <person name="Ravi A."/>
            <person name="Getino M."/>
            <person name="Pursley I."/>
            <person name="Horton D.L."/>
            <person name="Alikhan N.F."/>
            <person name="Baker D."/>
            <person name="Gharbi K."/>
            <person name="Hall N."/>
            <person name="Watson M."/>
            <person name="Adriaenssens E.M."/>
            <person name="Foster-Nyarko E."/>
            <person name="Jarju S."/>
            <person name="Secka A."/>
            <person name="Antonio M."/>
            <person name="Oren A."/>
            <person name="Chaudhuri R.R."/>
            <person name="La Ragione R."/>
            <person name="Hildebrand F."/>
            <person name="Pallen M.J."/>
        </authorList>
    </citation>
    <scope>NUCLEOTIDE SEQUENCE</scope>
    <source>
        <strain evidence="2">CHK195-9823</strain>
    </source>
</reference>
<sequence length="161" mass="18206">MERNILIIYYSYSGKTRRIAEMLHRQIGGRLSQIYPRQPYPADFERLLSQVREENSTGKLPSLLPVTQSADQYDVVFAGSPNWCGTIAPPLAAWLKRNDLDGKILIPFFSHCGGEDKGMKQAVRNLCPTAEIRSSLYVLENGSGNLQDTIQAWLKQIFSEE</sequence>
<dbReference type="SUPFAM" id="SSF52218">
    <property type="entry name" value="Flavoproteins"/>
    <property type="match status" value="1"/>
</dbReference>
<dbReference type="PROSITE" id="PS00201">
    <property type="entry name" value="FLAVODOXIN"/>
    <property type="match status" value="1"/>
</dbReference>
<comment type="caution">
    <text evidence="2">The sequence shown here is derived from an EMBL/GenBank/DDBJ whole genome shotgun (WGS) entry which is preliminary data.</text>
</comment>
<evidence type="ECO:0000259" key="1">
    <source>
        <dbReference type="Pfam" id="PF12682"/>
    </source>
</evidence>
<dbReference type="PANTHER" id="PTHR39201">
    <property type="entry name" value="EXPORTED PROTEIN-RELATED"/>
    <property type="match status" value="1"/>
</dbReference>
<dbReference type="InterPro" id="IPR008254">
    <property type="entry name" value="Flavodoxin/NO_synth"/>
</dbReference>
<dbReference type="Proteomes" id="UP000886814">
    <property type="component" value="Unassembled WGS sequence"/>
</dbReference>
<dbReference type="GO" id="GO:0016651">
    <property type="term" value="F:oxidoreductase activity, acting on NAD(P)H"/>
    <property type="evidence" value="ECO:0007669"/>
    <property type="project" value="UniProtKB-ARBA"/>
</dbReference>
<dbReference type="PANTHER" id="PTHR39201:SF1">
    <property type="entry name" value="FLAVODOXIN-LIKE DOMAIN-CONTAINING PROTEIN"/>
    <property type="match status" value="1"/>
</dbReference>
<evidence type="ECO:0000313" key="3">
    <source>
        <dbReference type="Proteomes" id="UP000886814"/>
    </source>
</evidence>
<reference evidence="2" key="2">
    <citation type="submission" date="2021-04" db="EMBL/GenBank/DDBJ databases">
        <authorList>
            <person name="Gilroy R."/>
        </authorList>
    </citation>
    <scope>NUCLEOTIDE SEQUENCE</scope>
    <source>
        <strain evidence="2">CHK195-9823</strain>
    </source>
</reference>
<gene>
    <name evidence="2" type="ORF">H9747_08295</name>
</gene>
<dbReference type="Pfam" id="PF12682">
    <property type="entry name" value="Flavodoxin_4"/>
    <property type="match status" value="1"/>
</dbReference>
<accession>A0A9D1TFL7</accession>
<dbReference type="InterPro" id="IPR029039">
    <property type="entry name" value="Flavoprotein-like_sf"/>
</dbReference>
<dbReference type="InterPro" id="IPR001226">
    <property type="entry name" value="Flavodoxin_CS"/>
</dbReference>